<feature type="domain" description="HSF-type DNA-binding" evidence="6">
    <location>
        <begin position="314"/>
        <end position="412"/>
    </location>
</feature>
<organism evidence="7 8">
    <name type="scientific">Phaeodactylum tricornutum (strain CCAP 1055/1)</name>
    <dbReference type="NCBI Taxonomy" id="556484"/>
    <lineage>
        <taxon>Eukaryota</taxon>
        <taxon>Sar</taxon>
        <taxon>Stramenopiles</taxon>
        <taxon>Ochrophyta</taxon>
        <taxon>Bacillariophyta</taxon>
        <taxon>Bacillariophyceae</taxon>
        <taxon>Bacillariophycidae</taxon>
        <taxon>Naviculales</taxon>
        <taxon>Phaeodactylaceae</taxon>
        <taxon>Phaeodactylum</taxon>
    </lineage>
</organism>
<dbReference type="EMBL" id="CM000634">
    <property type="protein sequence ID" value="EEC42954.1"/>
    <property type="molecule type" value="Genomic_DNA"/>
</dbReference>
<dbReference type="SUPFAM" id="SSF46785">
    <property type="entry name" value="Winged helix' DNA-binding domain"/>
    <property type="match status" value="1"/>
</dbReference>
<keyword evidence="3" id="KW-0539">Nucleus</keyword>
<reference evidence="7 8" key="1">
    <citation type="journal article" date="2008" name="Nature">
        <title>The Phaeodactylum genome reveals the evolutionary history of diatom genomes.</title>
        <authorList>
            <person name="Bowler C."/>
            <person name="Allen A.E."/>
            <person name="Badger J.H."/>
            <person name="Grimwood J."/>
            <person name="Jabbari K."/>
            <person name="Kuo A."/>
            <person name="Maheswari U."/>
            <person name="Martens C."/>
            <person name="Maumus F."/>
            <person name="Otillar R.P."/>
            <person name="Rayko E."/>
            <person name="Salamov A."/>
            <person name="Vandepoele K."/>
            <person name="Beszteri B."/>
            <person name="Gruber A."/>
            <person name="Heijde M."/>
            <person name="Katinka M."/>
            <person name="Mock T."/>
            <person name="Valentin K."/>
            <person name="Verret F."/>
            <person name="Berges J.A."/>
            <person name="Brownlee C."/>
            <person name="Cadoret J.P."/>
            <person name="Chiovitti A."/>
            <person name="Choi C.J."/>
            <person name="Coesel S."/>
            <person name="De Martino A."/>
            <person name="Detter J.C."/>
            <person name="Durkin C."/>
            <person name="Falciatore A."/>
            <person name="Fournet J."/>
            <person name="Haruta M."/>
            <person name="Huysman M.J."/>
            <person name="Jenkins B.D."/>
            <person name="Jiroutova K."/>
            <person name="Jorgensen R.E."/>
            <person name="Joubert Y."/>
            <person name="Kaplan A."/>
            <person name="Kroger N."/>
            <person name="Kroth P.G."/>
            <person name="La Roche J."/>
            <person name="Lindquist E."/>
            <person name="Lommer M."/>
            <person name="Martin-Jezequel V."/>
            <person name="Lopez P.J."/>
            <person name="Lucas S."/>
            <person name="Mangogna M."/>
            <person name="McGinnis K."/>
            <person name="Medlin L.K."/>
            <person name="Montsant A."/>
            <person name="Oudot-Le Secq M.P."/>
            <person name="Napoli C."/>
            <person name="Obornik M."/>
            <person name="Parker M.S."/>
            <person name="Petit J.L."/>
            <person name="Porcel B.M."/>
            <person name="Poulsen N."/>
            <person name="Robison M."/>
            <person name="Rychlewski L."/>
            <person name="Rynearson T.A."/>
            <person name="Schmutz J."/>
            <person name="Shapiro H."/>
            <person name="Siaut M."/>
            <person name="Stanley M."/>
            <person name="Sussman M.R."/>
            <person name="Taylor A.R."/>
            <person name="Vardi A."/>
            <person name="von Dassow P."/>
            <person name="Vyverman W."/>
            <person name="Willis A."/>
            <person name="Wyrwicz L.S."/>
            <person name="Rokhsar D.S."/>
            <person name="Weissenbach J."/>
            <person name="Armbrust E.V."/>
            <person name="Green B.R."/>
            <person name="Van de Peer Y."/>
            <person name="Grigoriev I.V."/>
        </authorList>
    </citation>
    <scope>NUCLEOTIDE SEQUENCE [LARGE SCALE GENOMIC DNA]</scope>
    <source>
        <strain evidence="7 8">CCAP 1055/1</strain>
    </source>
</reference>
<sequence length="420" mass="46115">MSDEDSAHSNEQELRRLLSERLAALASASQRESAINQPQNLLAPALLVRHSQVQDVPIENPIQSYMEELKRVHLAAAAGSLENALRILLSTLANTASRLHPPPHGQSTTSNSSKTPSEGVARQPFVSEENEAPNPNVSVEKFLAILQGRPVLDGATPVQDASKNLQAFQQLQSRLLLQSLVEINHQQQLCKKLPANPKPDLGNEARELVAANFLVGMRDKLESDMDASGRAGISHISRASVGFDERVAAADKRKAGIQSLSRTATTVSSVAVKPKSGSLAVPTVPSEEFSRSFSGTGSSSSDLCAIERSKAQEGREPFPQKLYRLLEEVADLGNEDVVSWMPGGLSFRIHKQRAFVRDIAPKYFRHTKMSSFMRQLQMYSFHRICEGGIVDIYMHPNFKRGFPEFLPRIRRAGAPALKGK</sequence>
<keyword evidence="8" id="KW-1185">Reference proteome</keyword>
<dbReference type="GO" id="GO:0003700">
    <property type="term" value="F:DNA-binding transcription factor activity"/>
    <property type="evidence" value="ECO:0007669"/>
    <property type="project" value="InterPro"/>
</dbReference>
<comment type="subcellular location">
    <subcellularLocation>
        <location evidence="1">Nucleus</location>
    </subcellularLocation>
</comment>
<dbReference type="GeneID" id="7199454"/>
<dbReference type="InterPro" id="IPR000232">
    <property type="entry name" value="HSF_DNA-bd"/>
</dbReference>
<evidence type="ECO:0000259" key="6">
    <source>
        <dbReference type="SMART" id="SM00415"/>
    </source>
</evidence>
<dbReference type="AlphaFoldDB" id="B7GEQ6"/>
<dbReference type="InterPro" id="IPR036388">
    <property type="entry name" value="WH-like_DNA-bd_sf"/>
</dbReference>
<dbReference type="PRINTS" id="PR00056">
    <property type="entry name" value="HSFDOMAIN"/>
</dbReference>
<dbReference type="GO" id="GO:0005634">
    <property type="term" value="C:nucleus"/>
    <property type="evidence" value="ECO:0007669"/>
    <property type="project" value="UniProtKB-SubCell"/>
</dbReference>
<dbReference type="PaxDb" id="2850-Phatr50621"/>
<dbReference type="PANTHER" id="PTHR10015">
    <property type="entry name" value="HEAT SHOCK TRANSCRIPTION FACTOR"/>
    <property type="match status" value="1"/>
</dbReference>
<dbReference type="HOGENOM" id="CLU_654651_0_0_1"/>
<feature type="compositionally biased region" description="Polar residues" evidence="5">
    <location>
        <begin position="105"/>
        <end position="116"/>
    </location>
</feature>
<dbReference type="OrthoDB" id="79033at2759"/>
<dbReference type="KEGG" id="pti:PHATRDRAFT_50621"/>
<dbReference type="InParanoid" id="B7GEQ6"/>
<dbReference type="Pfam" id="PF00447">
    <property type="entry name" value="HSF_DNA-bind"/>
    <property type="match status" value="1"/>
</dbReference>
<evidence type="ECO:0000256" key="5">
    <source>
        <dbReference type="SAM" id="MobiDB-lite"/>
    </source>
</evidence>
<evidence type="ECO:0000256" key="1">
    <source>
        <dbReference type="ARBA" id="ARBA00004123"/>
    </source>
</evidence>
<dbReference type="RefSeq" id="XP_002185589.1">
    <property type="nucleotide sequence ID" value="XM_002185553.1"/>
</dbReference>
<proteinExistence type="inferred from homology"/>
<evidence type="ECO:0000313" key="8">
    <source>
        <dbReference type="Proteomes" id="UP000000759"/>
    </source>
</evidence>
<evidence type="ECO:0000256" key="3">
    <source>
        <dbReference type="ARBA" id="ARBA00023242"/>
    </source>
</evidence>
<evidence type="ECO:0000313" key="7">
    <source>
        <dbReference type="EMBL" id="EEC42954.1"/>
    </source>
</evidence>
<dbReference type="eggNOG" id="KOG0627">
    <property type="taxonomic scope" value="Eukaryota"/>
</dbReference>
<dbReference type="Gene3D" id="1.10.10.10">
    <property type="entry name" value="Winged helix-like DNA-binding domain superfamily/Winged helix DNA-binding domain"/>
    <property type="match status" value="1"/>
</dbReference>
<feature type="region of interest" description="Disordered" evidence="5">
    <location>
        <begin position="96"/>
        <end position="122"/>
    </location>
</feature>
<dbReference type="SMART" id="SM00415">
    <property type="entry name" value="HSF"/>
    <property type="match status" value="1"/>
</dbReference>
<dbReference type="FunFam" id="1.10.10.10:FF:000479">
    <property type="entry name" value="Predicted protein"/>
    <property type="match status" value="1"/>
</dbReference>
<evidence type="ECO:0000256" key="4">
    <source>
        <dbReference type="RuleBase" id="RU004020"/>
    </source>
</evidence>
<dbReference type="InterPro" id="IPR036390">
    <property type="entry name" value="WH_DNA-bd_sf"/>
</dbReference>
<dbReference type="GO" id="GO:0043565">
    <property type="term" value="F:sequence-specific DNA binding"/>
    <property type="evidence" value="ECO:0007669"/>
    <property type="project" value="InterPro"/>
</dbReference>
<evidence type="ECO:0000256" key="2">
    <source>
        <dbReference type="ARBA" id="ARBA00023125"/>
    </source>
</evidence>
<gene>
    <name evidence="7" type="ORF">PHATRDRAFT_50621</name>
</gene>
<dbReference type="Proteomes" id="UP000000759">
    <property type="component" value="Chromosome 32"/>
</dbReference>
<dbReference type="PANTHER" id="PTHR10015:SF206">
    <property type="entry name" value="HSF-TYPE DNA-BINDING DOMAIN-CONTAINING PROTEIN"/>
    <property type="match status" value="1"/>
</dbReference>
<protein>
    <recommendedName>
        <fullName evidence="6">HSF-type DNA-binding domain-containing protein</fullName>
    </recommendedName>
</protein>
<reference evidence="8" key="2">
    <citation type="submission" date="2008-08" db="EMBL/GenBank/DDBJ databases">
        <authorList>
            <consortium name="Diatom Consortium"/>
            <person name="Grigoriev I."/>
            <person name="Grimwood J."/>
            <person name="Kuo A."/>
            <person name="Otillar R.P."/>
            <person name="Salamov A."/>
            <person name="Detter J.C."/>
            <person name="Lindquist E."/>
            <person name="Shapiro H."/>
            <person name="Lucas S."/>
            <person name="Glavina del Rio T."/>
            <person name="Pitluck S."/>
            <person name="Rokhsar D."/>
            <person name="Bowler C."/>
        </authorList>
    </citation>
    <scope>GENOME REANNOTATION</scope>
    <source>
        <strain evidence="8">CCAP 1055/1</strain>
    </source>
</reference>
<accession>B7GEQ6</accession>
<keyword evidence="2" id="KW-0238">DNA-binding</keyword>
<name>B7GEQ6_PHATC</name>
<comment type="similarity">
    <text evidence="4">Belongs to the HSF family.</text>
</comment>